<dbReference type="InterPro" id="IPR011990">
    <property type="entry name" value="TPR-like_helical_dom_sf"/>
</dbReference>
<dbReference type="GeneID" id="37196303"/>
<comment type="similarity">
    <text evidence="1">Belongs to the CCM1 family.</text>
</comment>
<evidence type="ECO:0000256" key="4">
    <source>
        <dbReference type="ARBA" id="ARBA00044511"/>
    </source>
</evidence>
<dbReference type="PROSITE" id="PS51375">
    <property type="entry name" value="PPR"/>
    <property type="match status" value="1"/>
</dbReference>
<name>A0A395HNZ0_ASPHC</name>
<evidence type="ECO:0000256" key="5">
    <source>
        <dbReference type="PROSITE-ProRule" id="PRU00708"/>
    </source>
</evidence>
<dbReference type="InterPro" id="IPR002885">
    <property type="entry name" value="PPR_rpt"/>
</dbReference>
<evidence type="ECO:0000256" key="3">
    <source>
        <dbReference type="ARBA" id="ARBA00044493"/>
    </source>
</evidence>
<dbReference type="Proteomes" id="UP000248961">
    <property type="component" value="Unassembled WGS sequence"/>
</dbReference>
<comment type="function">
    <text evidence="3">Regulates mitochondrial small subunit maturation by controlling 15S rRNA 5'-end processing. Localizes to the 5' precursor of the 15S rRNA in a position that is subsequently occupied by mS47 in the mature yeast mtSSU. Uses structure and sequence-specific RNA recognition, binding to a single-stranded region of the precursor and specifically recognizing bases -6 to -1. The exchange of Ccm1 for mS47 is coupled to the irreversible removal of precursor rRNA that is accompanied by conformational changes of the mitoribosomal proteins uS5m and mS26. These conformational changes signal completion of 5'-end rRNA processing through protection of the mature 5'-end of the 15S rRNA and stabilization of mS47. The removal of the 5' precursor together with the dissociation of Ccm1 may be catalyzed by the 5'-3' exoribonuclease Pet127. Involved in the specific removal of group I introns in mitochondrial encoded transcripts.</text>
</comment>
<evidence type="ECO:0000313" key="6">
    <source>
        <dbReference type="EMBL" id="RAL09326.1"/>
    </source>
</evidence>
<evidence type="ECO:0008006" key="8">
    <source>
        <dbReference type="Google" id="ProtNLM"/>
    </source>
</evidence>
<dbReference type="VEuPathDB" id="FungiDB:BO97DRAFT_352117"/>
<dbReference type="OrthoDB" id="185373at2759"/>
<accession>A0A395HNZ0</accession>
<gene>
    <name evidence="6" type="ORF">BO97DRAFT_352117</name>
</gene>
<comment type="subunit">
    <text evidence="4">Binds to mitochondrial small subunit 15S rRNA.</text>
</comment>
<dbReference type="Pfam" id="PF13812">
    <property type="entry name" value="PPR_3"/>
    <property type="match status" value="1"/>
</dbReference>
<dbReference type="AlphaFoldDB" id="A0A395HNZ0"/>
<dbReference type="STRING" id="1450537.A0A395HNZ0"/>
<evidence type="ECO:0000313" key="7">
    <source>
        <dbReference type="Proteomes" id="UP000248961"/>
    </source>
</evidence>
<dbReference type="RefSeq" id="XP_025548480.1">
    <property type="nucleotide sequence ID" value="XM_025692014.1"/>
</dbReference>
<feature type="repeat" description="PPR" evidence="5">
    <location>
        <begin position="606"/>
        <end position="640"/>
    </location>
</feature>
<evidence type="ECO:0000256" key="1">
    <source>
        <dbReference type="ARBA" id="ARBA00006192"/>
    </source>
</evidence>
<dbReference type="NCBIfam" id="TIGR00756">
    <property type="entry name" value="PPR"/>
    <property type="match status" value="1"/>
</dbReference>
<keyword evidence="7" id="KW-1185">Reference proteome</keyword>
<dbReference type="Pfam" id="PF01535">
    <property type="entry name" value="PPR"/>
    <property type="match status" value="1"/>
</dbReference>
<organism evidence="6 7">
    <name type="scientific">Aspergillus homomorphus (strain CBS 101889)</name>
    <dbReference type="NCBI Taxonomy" id="1450537"/>
    <lineage>
        <taxon>Eukaryota</taxon>
        <taxon>Fungi</taxon>
        <taxon>Dikarya</taxon>
        <taxon>Ascomycota</taxon>
        <taxon>Pezizomycotina</taxon>
        <taxon>Eurotiomycetes</taxon>
        <taxon>Eurotiomycetidae</taxon>
        <taxon>Eurotiales</taxon>
        <taxon>Aspergillaceae</taxon>
        <taxon>Aspergillus</taxon>
        <taxon>Aspergillus subgen. Circumdati</taxon>
    </lineage>
</organism>
<dbReference type="PANTHER" id="PTHR47447:SF23">
    <property type="entry name" value="PENTACOTRIPEPTIDE-REPEAT REGION OF PRORP DOMAIN-CONTAINING PROTEIN"/>
    <property type="match status" value="1"/>
</dbReference>
<sequence length="719" mass="83853">MPTKAPKQLKLLDPCEPGRSYRSLRLPHYGPGNRPLRHNAFVVNGGTISYRERIIDEEAYNADQEIRKSSLFVGNNRLRRWRTARNELFKSAYFKRPVPERVGDILEEFEVTELDKKLLEMLENGRLEEFRDAWERLDRFNKSEHWMRLSLWLLQNSPDLSLKFLYITCEGEHRPLQVMVSECLLFVRMHGSDFLHSWRYGSKTFADLVAVCLNPHYWPIVLAPQKGIRFFIIAADDEHVIQAWTLAHERQVHISAETYLAWVTRFTQMGKVDLALEALDHVRQIGQVGLEMTSEVVKRHACVLLLRDTVEDGPSGRNFHILPKLLEMGMRPDVDMMDLILRNCYKTGDAELGRDMLRHMQSQGYPLTSYTYTTLLSDATRRLDRREINRLRTEIDAEREDIRNNRFVKTKLFHAYFCLDVKGGASQRSLEMDNKQVFRHLLNLYNSLFDITPLKQLGVVPHSYQLDSDQAGKTSPDAIPLYLMIASYLRCNRHASVTARVYDRFIERLHAEDPVFLPLARTDHTWHEFMYAWRNDVRGLRPSVRLVETMQQMSNEDTVSPDKPWFRPKPTVYIWTTLVHAFFWNKEPRAAEQVVGLMEKLKVQHNPVVWTTLIEGYAQNKDILKVAETIRAMEDAGHDMDAFTIKALRHIQNPERLWQAVEELEKQADEGINKAVSESVTAKMRFDDAEDDADWLLDKGLQRLKAKSQARDKTLSFVD</sequence>
<dbReference type="PANTHER" id="PTHR47447">
    <property type="entry name" value="OS03G0856100 PROTEIN"/>
    <property type="match status" value="1"/>
</dbReference>
<proteinExistence type="inferred from homology"/>
<dbReference type="Gene3D" id="1.25.40.10">
    <property type="entry name" value="Tetratricopeptide repeat domain"/>
    <property type="match status" value="2"/>
</dbReference>
<keyword evidence="2" id="KW-0677">Repeat</keyword>
<dbReference type="EMBL" id="KZ824305">
    <property type="protein sequence ID" value="RAL09326.1"/>
    <property type="molecule type" value="Genomic_DNA"/>
</dbReference>
<protein>
    <recommendedName>
        <fullName evidence="8">Pentatricopeptide repeat protein</fullName>
    </recommendedName>
</protein>
<reference evidence="6 7" key="1">
    <citation type="submission" date="2018-02" db="EMBL/GenBank/DDBJ databases">
        <title>The genomes of Aspergillus section Nigri reveals drivers in fungal speciation.</title>
        <authorList>
            <consortium name="DOE Joint Genome Institute"/>
            <person name="Vesth T.C."/>
            <person name="Nybo J."/>
            <person name="Theobald S."/>
            <person name="Brandl J."/>
            <person name="Frisvad J.C."/>
            <person name="Nielsen K.F."/>
            <person name="Lyhne E.K."/>
            <person name="Kogle M.E."/>
            <person name="Kuo A."/>
            <person name="Riley R."/>
            <person name="Clum A."/>
            <person name="Nolan M."/>
            <person name="Lipzen A."/>
            <person name="Salamov A."/>
            <person name="Henrissat B."/>
            <person name="Wiebenga A."/>
            <person name="De vries R.P."/>
            <person name="Grigoriev I.V."/>
            <person name="Mortensen U.H."/>
            <person name="Andersen M.R."/>
            <person name="Baker S.E."/>
        </authorList>
    </citation>
    <scope>NUCLEOTIDE SEQUENCE [LARGE SCALE GENOMIC DNA]</scope>
    <source>
        <strain evidence="6 7">CBS 101889</strain>
    </source>
</reference>
<evidence type="ECO:0000256" key="2">
    <source>
        <dbReference type="ARBA" id="ARBA00022737"/>
    </source>
</evidence>